<dbReference type="EMBL" id="JACGCI010000024">
    <property type="protein sequence ID" value="KAF6756792.1"/>
    <property type="molecule type" value="Genomic_DNA"/>
</dbReference>
<dbReference type="AlphaFoldDB" id="A0A8H6I2M9"/>
<gene>
    <name evidence="1" type="ORF">DFP72DRAFT_1066180</name>
</gene>
<name>A0A8H6I2M9_9AGAR</name>
<comment type="caution">
    <text evidence="1">The sequence shown here is derived from an EMBL/GenBank/DDBJ whole genome shotgun (WGS) entry which is preliminary data.</text>
</comment>
<dbReference type="Gene3D" id="3.80.10.10">
    <property type="entry name" value="Ribonuclease Inhibitor"/>
    <property type="match status" value="1"/>
</dbReference>
<sequence>MDGKDSSSPALTPFSLSNSLQGAGVSSNQDYFAAWLCNHSISELDHKETLGTPIDNIPNEVLSHIVETAYFSEELPYDNFRSVMLKTSSRLRHITLSTPSLWSKYHLTQGNICDYLPNLPRYLQRSRDYPLDIHLSCFWWQHLSIATPNGAIFHFLENVSAPLLKTVSLSHFSSERRLSLESTIFGGQLPKLSQLLLRNISLNRVRGYGAWPDFAGLHEMLSNSETLEDLVLHVKPAFVLEDLHRAGNTQTPITLPSLRTFTVLTSEWLTDDVARLVRTFSTPNLGSLVIQEGCGPGHTSLYEILRYSASPSPVVRAKHADVGAALRCLEPEKLEKMHTLELTRAAWKDLANLSESFQRMLSLEKLVLLELNPVTALVDLGIAAEDTPTPISIPSLRTLDIDVIRDFRPAERRRGTHGFEKTVELFAGHVDEYPKLTALTVTGTPGLEQSAQARTLPLAFPHLKTLSMLHVPSNLFLSCLAPSDKGEGGTAGVPWPDLESLMVSGDPNASKPLLHKVILEREAVGRPLKKLFLDGSFQANAESWEWIRERVDVVEVPSVNRV</sequence>
<dbReference type="Proteomes" id="UP000521943">
    <property type="component" value="Unassembled WGS sequence"/>
</dbReference>
<keyword evidence="2" id="KW-1185">Reference proteome</keyword>
<dbReference type="OrthoDB" id="3155440at2759"/>
<dbReference type="SUPFAM" id="SSF52047">
    <property type="entry name" value="RNI-like"/>
    <property type="match status" value="1"/>
</dbReference>
<evidence type="ECO:0000313" key="1">
    <source>
        <dbReference type="EMBL" id="KAF6756792.1"/>
    </source>
</evidence>
<accession>A0A8H6I2M9</accession>
<dbReference type="InterPro" id="IPR032675">
    <property type="entry name" value="LRR_dom_sf"/>
</dbReference>
<protein>
    <submittedName>
        <fullName evidence="1">Uncharacterized protein</fullName>
    </submittedName>
</protein>
<proteinExistence type="predicted"/>
<reference evidence="1 2" key="1">
    <citation type="submission" date="2020-07" db="EMBL/GenBank/DDBJ databases">
        <title>Comparative genomics of pyrophilous fungi reveals a link between fire events and developmental genes.</title>
        <authorList>
            <consortium name="DOE Joint Genome Institute"/>
            <person name="Steindorff A.S."/>
            <person name="Carver A."/>
            <person name="Calhoun S."/>
            <person name="Stillman K."/>
            <person name="Liu H."/>
            <person name="Lipzen A."/>
            <person name="Pangilinan J."/>
            <person name="Labutti K."/>
            <person name="Bruns T.D."/>
            <person name="Grigoriev I.V."/>
        </authorList>
    </citation>
    <scope>NUCLEOTIDE SEQUENCE [LARGE SCALE GENOMIC DNA]</scope>
    <source>
        <strain evidence="1 2">CBS 144469</strain>
    </source>
</reference>
<organism evidence="1 2">
    <name type="scientific">Ephemerocybe angulata</name>
    <dbReference type="NCBI Taxonomy" id="980116"/>
    <lineage>
        <taxon>Eukaryota</taxon>
        <taxon>Fungi</taxon>
        <taxon>Dikarya</taxon>
        <taxon>Basidiomycota</taxon>
        <taxon>Agaricomycotina</taxon>
        <taxon>Agaricomycetes</taxon>
        <taxon>Agaricomycetidae</taxon>
        <taxon>Agaricales</taxon>
        <taxon>Agaricineae</taxon>
        <taxon>Psathyrellaceae</taxon>
        <taxon>Ephemerocybe</taxon>
    </lineage>
</organism>
<evidence type="ECO:0000313" key="2">
    <source>
        <dbReference type="Proteomes" id="UP000521943"/>
    </source>
</evidence>